<dbReference type="KEGG" id="salg:BS332_10180"/>
<accession>A0A379Z7H3</accession>
<organism evidence="1 2">
    <name type="scientific">Shewanella algae</name>
    <dbReference type="NCBI Taxonomy" id="38313"/>
    <lineage>
        <taxon>Bacteria</taxon>
        <taxon>Pseudomonadati</taxon>
        <taxon>Pseudomonadota</taxon>
        <taxon>Gammaproteobacteria</taxon>
        <taxon>Alteromonadales</taxon>
        <taxon>Shewanellaceae</taxon>
        <taxon>Shewanella</taxon>
    </lineage>
</organism>
<evidence type="ECO:0000313" key="1">
    <source>
        <dbReference type="EMBL" id="SUI56124.1"/>
    </source>
</evidence>
<dbReference type="EMBL" id="UGYO01000001">
    <property type="protein sequence ID" value="SUI56124.1"/>
    <property type="molecule type" value="Genomic_DNA"/>
</dbReference>
<name>A0A379Z7H3_9GAMM</name>
<reference evidence="1 2" key="1">
    <citation type="submission" date="2018-06" db="EMBL/GenBank/DDBJ databases">
        <authorList>
            <consortium name="Pathogen Informatics"/>
            <person name="Doyle S."/>
        </authorList>
    </citation>
    <scope>NUCLEOTIDE SEQUENCE [LARGE SCALE GENOMIC DNA]</scope>
    <source>
        <strain evidence="1 2">NCTC10738</strain>
    </source>
</reference>
<keyword evidence="2" id="KW-1185">Reference proteome</keyword>
<dbReference type="AlphaFoldDB" id="A0A379Z7H3"/>
<sequence length="101" mass="11287">MKFSPSLLITLGLFTALGIVLVAINQDAKPKGPETWSAFIYTHGFDSGRYIKEDDFGDYASCKAFAIEKSLAAEGAPWECGSYCRFDSRRQGFQCEQMRND</sequence>
<evidence type="ECO:0000313" key="2">
    <source>
        <dbReference type="Proteomes" id="UP000254069"/>
    </source>
</evidence>
<protein>
    <submittedName>
        <fullName evidence="1">Uncharacterized protein</fullName>
    </submittedName>
</protein>
<gene>
    <name evidence="1" type="ORF">NCTC10738_01080</name>
</gene>
<proteinExistence type="predicted"/>
<dbReference type="RefSeq" id="WP_045283173.1">
    <property type="nucleotide sequence ID" value="NZ_AP024616.1"/>
</dbReference>
<dbReference type="Proteomes" id="UP000254069">
    <property type="component" value="Unassembled WGS sequence"/>
</dbReference>